<gene>
    <name evidence="1" type="ORF">METSCH_C07800</name>
</gene>
<evidence type="ECO:0000313" key="2">
    <source>
        <dbReference type="Proteomes" id="UP000292447"/>
    </source>
</evidence>
<reference evidence="2" key="1">
    <citation type="submission" date="2019-03" db="EMBL/GenBank/DDBJ databases">
        <title>Snf2 controls pulcherriminic acid biosynthesis and connects pigmentation and antifungal activity of the yeast Metschnikowia pulcherrima.</title>
        <authorList>
            <person name="Gore-Lloyd D."/>
            <person name="Sumann I."/>
            <person name="Brachmann A.O."/>
            <person name="Schneeberger K."/>
            <person name="Ortiz-Merino R.A."/>
            <person name="Moreno-Beltran M."/>
            <person name="Schlaefli M."/>
            <person name="Kirner P."/>
            <person name="Santos Kron A."/>
            <person name="Wolfe K.H."/>
            <person name="Piel J."/>
            <person name="Ahrens C.H."/>
            <person name="Henk D."/>
            <person name="Freimoser F.M."/>
        </authorList>
    </citation>
    <scope>NUCLEOTIDE SEQUENCE [LARGE SCALE GENOMIC DNA]</scope>
    <source>
        <strain evidence="2">APC 1.2</strain>
    </source>
</reference>
<proteinExistence type="predicted"/>
<accession>A0A4P6XP97</accession>
<dbReference type="EMBL" id="CP034458">
    <property type="protein sequence ID" value="QBM88799.1"/>
    <property type="molecule type" value="Genomic_DNA"/>
</dbReference>
<organism evidence="1 2">
    <name type="scientific">Metschnikowia aff. pulcherrima</name>
    <dbReference type="NCBI Taxonomy" id="2163413"/>
    <lineage>
        <taxon>Eukaryota</taxon>
        <taxon>Fungi</taxon>
        <taxon>Dikarya</taxon>
        <taxon>Ascomycota</taxon>
        <taxon>Saccharomycotina</taxon>
        <taxon>Pichiomycetes</taxon>
        <taxon>Metschnikowiaceae</taxon>
        <taxon>Metschnikowia</taxon>
    </lineage>
</organism>
<evidence type="ECO:0000313" key="1">
    <source>
        <dbReference type="EMBL" id="QBM88799.1"/>
    </source>
</evidence>
<protein>
    <submittedName>
        <fullName evidence="1">Uncharacterized protein</fullName>
    </submittedName>
</protein>
<keyword evidence="2" id="KW-1185">Reference proteome</keyword>
<sequence>MLKLGRVPIPRKCFQRPTRCYSVKFSENFDGQHPAPTKPNLSEFKNPLLHTFLLASATYMALQALWSSLEYEHVEAELLEKSRALEAEMYQALEDARQDMVLAKSGWLSKLKFWNR</sequence>
<dbReference type="Proteomes" id="UP000292447">
    <property type="component" value="Chromosome III"/>
</dbReference>
<name>A0A4P6XP97_9ASCO</name>
<dbReference type="AlphaFoldDB" id="A0A4P6XP97"/>